<dbReference type="OrthoDB" id="10254947at2759"/>
<keyword evidence="1" id="KW-0677">Repeat</keyword>
<feature type="compositionally biased region" description="Basic residues" evidence="4">
    <location>
        <begin position="1"/>
        <end position="11"/>
    </location>
</feature>
<dbReference type="PANTHER" id="PTHR46680">
    <property type="entry name" value="NF-KAPPA-B INHIBITOR ALPHA"/>
    <property type="match status" value="1"/>
</dbReference>
<reference evidence="6" key="1">
    <citation type="journal article" date="2017" name="bioRxiv">
        <title>Comparative analysis of the genomes of Stylophora pistillata and Acropora digitifera provides evidence for extensive differences between species of corals.</title>
        <authorList>
            <person name="Voolstra C.R."/>
            <person name="Li Y."/>
            <person name="Liew Y.J."/>
            <person name="Baumgarten S."/>
            <person name="Zoccola D."/>
            <person name="Flot J.-F."/>
            <person name="Tambutte S."/>
            <person name="Allemand D."/>
            <person name="Aranda M."/>
        </authorList>
    </citation>
    <scope>NUCLEOTIDE SEQUENCE [LARGE SCALE GENOMIC DNA]</scope>
</reference>
<feature type="region of interest" description="Disordered" evidence="4">
    <location>
        <begin position="1"/>
        <end position="27"/>
    </location>
</feature>
<feature type="repeat" description="ANK" evidence="3">
    <location>
        <begin position="327"/>
        <end position="359"/>
    </location>
</feature>
<dbReference type="GO" id="GO:0051059">
    <property type="term" value="F:NF-kappaB binding"/>
    <property type="evidence" value="ECO:0007669"/>
    <property type="project" value="TreeGrafter"/>
</dbReference>
<organism evidence="5 6">
    <name type="scientific">Stylophora pistillata</name>
    <name type="common">Smooth cauliflower coral</name>
    <dbReference type="NCBI Taxonomy" id="50429"/>
    <lineage>
        <taxon>Eukaryota</taxon>
        <taxon>Metazoa</taxon>
        <taxon>Cnidaria</taxon>
        <taxon>Anthozoa</taxon>
        <taxon>Hexacorallia</taxon>
        <taxon>Scleractinia</taxon>
        <taxon>Astrocoeniina</taxon>
        <taxon>Pocilloporidae</taxon>
        <taxon>Stylophora</taxon>
    </lineage>
</organism>
<dbReference type="STRING" id="50429.A0A2B4RPK3"/>
<dbReference type="GO" id="GO:0071356">
    <property type="term" value="P:cellular response to tumor necrosis factor"/>
    <property type="evidence" value="ECO:0007669"/>
    <property type="project" value="TreeGrafter"/>
</dbReference>
<evidence type="ECO:0000256" key="4">
    <source>
        <dbReference type="SAM" id="MobiDB-lite"/>
    </source>
</evidence>
<accession>A0A2B4RPK3</accession>
<feature type="region of interest" description="Disordered" evidence="4">
    <location>
        <begin position="52"/>
        <end position="86"/>
    </location>
</feature>
<protein>
    <submittedName>
        <fullName evidence="5">B-cell lymphoma 3 protein</fullName>
    </submittedName>
</protein>
<dbReference type="Gene3D" id="1.25.40.20">
    <property type="entry name" value="Ankyrin repeat-containing domain"/>
    <property type="match status" value="1"/>
</dbReference>
<dbReference type="InterPro" id="IPR036770">
    <property type="entry name" value="Ankyrin_rpt-contain_sf"/>
</dbReference>
<feature type="compositionally biased region" description="Basic and acidic residues" evidence="4">
    <location>
        <begin position="75"/>
        <end position="86"/>
    </location>
</feature>
<keyword evidence="6" id="KW-1185">Reference proteome</keyword>
<dbReference type="PROSITE" id="PS50088">
    <property type="entry name" value="ANK_REPEAT"/>
    <property type="match status" value="4"/>
</dbReference>
<evidence type="ECO:0000313" key="6">
    <source>
        <dbReference type="Proteomes" id="UP000225706"/>
    </source>
</evidence>
<dbReference type="InterPro" id="IPR002110">
    <property type="entry name" value="Ankyrin_rpt"/>
</dbReference>
<feature type="compositionally biased region" description="Basic and acidic residues" evidence="4">
    <location>
        <begin position="15"/>
        <end position="27"/>
    </location>
</feature>
<dbReference type="SUPFAM" id="SSF48403">
    <property type="entry name" value="Ankyrin repeat"/>
    <property type="match status" value="1"/>
</dbReference>
<evidence type="ECO:0000256" key="1">
    <source>
        <dbReference type="ARBA" id="ARBA00022737"/>
    </source>
</evidence>
<feature type="repeat" description="ANK" evidence="3">
    <location>
        <begin position="294"/>
        <end position="326"/>
    </location>
</feature>
<feature type="compositionally biased region" description="Basic residues" evidence="4">
    <location>
        <begin position="375"/>
        <end position="389"/>
    </location>
</feature>
<feature type="region of interest" description="Disordered" evidence="4">
    <location>
        <begin position="365"/>
        <end position="389"/>
    </location>
</feature>
<proteinExistence type="predicted"/>
<evidence type="ECO:0000256" key="3">
    <source>
        <dbReference type="PROSITE-ProRule" id="PRU00023"/>
    </source>
</evidence>
<dbReference type="InterPro" id="IPR051070">
    <property type="entry name" value="NF-kappa-B_inhibitor"/>
</dbReference>
<dbReference type="PROSITE" id="PS50297">
    <property type="entry name" value="ANK_REP_REGION"/>
    <property type="match status" value="4"/>
</dbReference>
<evidence type="ECO:0000256" key="2">
    <source>
        <dbReference type="ARBA" id="ARBA00023043"/>
    </source>
</evidence>
<dbReference type="AlphaFoldDB" id="A0A2B4RPK3"/>
<sequence length="389" mass="42498">MSGESRKRRHGSVSTEKESVLDPSDKGRLIVVEDKPFAAILPCVTDLRGVGADSELDKPPSLSDDIPRIQGSTDNSRKEATEHDEANIVGVKASSSTVLSGLSTSAVVRGEVADSSLPNTTSTTPHTLVQSNDCVRTVAETSPMPDLFAQDDDGDTFLHIAVVQGDQPLSQFFIERMKLKGVDIFNKLRQTPLHLAVITHQKYLVEKLVEGGADVNLMDRHGQTALHLACQNGDINSVFAIRDVTHRCHLQIRLDLKNFQGFSALHVATLRGNKQLVETILDMGAEINDQDSNSGRTALHHAVEAGKHHVAEYLISRGADVNKVTFAGNTPLHTASGRDMEPMVKLLIEHGANVNIANLEGDIPKVGQTSEQAKRHFRSKEKQTKRRKK</sequence>
<dbReference type="Pfam" id="PF12796">
    <property type="entry name" value="Ank_2"/>
    <property type="match status" value="2"/>
</dbReference>
<evidence type="ECO:0000313" key="5">
    <source>
        <dbReference type="EMBL" id="PFX18729.1"/>
    </source>
</evidence>
<comment type="caution">
    <text evidence="5">The sequence shown here is derived from an EMBL/GenBank/DDBJ whole genome shotgun (WGS) entry which is preliminary data.</text>
</comment>
<dbReference type="Proteomes" id="UP000225706">
    <property type="component" value="Unassembled WGS sequence"/>
</dbReference>
<dbReference type="EMBL" id="LSMT01000395">
    <property type="protein sequence ID" value="PFX18729.1"/>
    <property type="molecule type" value="Genomic_DNA"/>
</dbReference>
<dbReference type="PRINTS" id="PR01415">
    <property type="entry name" value="ANKYRIN"/>
</dbReference>
<keyword evidence="2 3" id="KW-0040">ANK repeat</keyword>
<feature type="repeat" description="ANK" evidence="3">
    <location>
        <begin position="260"/>
        <end position="292"/>
    </location>
</feature>
<dbReference type="GO" id="GO:0005829">
    <property type="term" value="C:cytosol"/>
    <property type="evidence" value="ECO:0007669"/>
    <property type="project" value="TreeGrafter"/>
</dbReference>
<feature type="repeat" description="ANK" evidence="3">
    <location>
        <begin position="188"/>
        <end position="220"/>
    </location>
</feature>
<name>A0A2B4RPK3_STYPI</name>
<dbReference type="SMART" id="SM00248">
    <property type="entry name" value="ANK"/>
    <property type="match status" value="6"/>
</dbReference>
<dbReference type="PANTHER" id="PTHR46680:SF2">
    <property type="entry name" value="NF-KAPPA-B INHIBITOR ZETA"/>
    <property type="match status" value="1"/>
</dbReference>
<gene>
    <name evidence="5" type="primary">BCL3</name>
    <name evidence="5" type="ORF">AWC38_SpisGene16874</name>
</gene>